<keyword evidence="8 12" id="KW-0812">Transmembrane</keyword>
<comment type="subcellular location">
    <subcellularLocation>
        <location evidence="2">Membrane</location>
        <topology evidence="2">Multi-pass membrane protein</topology>
    </subcellularLocation>
</comment>
<evidence type="ECO:0000256" key="10">
    <source>
        <dbReference type="ARBA" id="ARBA00023136"/>
    </source>
</evidence>
<keyword evidence="14" id="KW-1185">Reference proteome</keyword>
<feature type="transmembrane region" description="Helical" evidence="12">
    <location>
        <begin position="7"/>
        <end position="29"/>
    </location>
</feature>
<dbReference type="Proteomes" id="UP001055167">
    <property type="component" value="Unassembled WGS sequence"/>
</dbReference>
<evidence type="ECO:0000256" key="12">
    <source>
        <dbReference type="SAM" id="Phobius"/>
    </source>
</evidence>
<evidence type="ECO:0000256" key="11">
    <source>
        <dbReference type="ARBA" id="ARBA00048134"/>
    </source>
</evidence>
<evidence type="ECO:0000256" key="7">
    <source>
        <dbReference type="ARBA" id="ARBA00022691"/>
    </source>
</evidence>
<evidence type="ECO:0000256" key="2">
    <source>
        <dbReference type="ARBA" id="ARBA00004141"/>
    </source>
</evidence>
<accession>A0ABQ4R9X4</accession>
<dbReference type="EMBL" id="BPQH01000041">
    <property type="protein sequence ID" value="GJD53904.1"/>
    <property type="molecule type" value="Genomic_DNA"/>
</dbReference>
<keyword evidence="6" id="KW-0808">Transferase</keyword>
<feature type="transmembrane region" description="Helical" evidence="12">
    <location>
        <begin position="121"/>
        <end position="140"/>
    </location>
</feature>
<keyword evidence="10 12" id="KW-0472">Membrane</keyword>
<sequence>MLRLAALLYGAFAYLVFFATFLYAVGFLGQVAVPKAIDDGAVGSVAVAVVVDVALLTLFALQHSVMARPAFKRWWTRFVPAVVERSTFVLFASLVLALLFWQWRPLPQAVWTVTDPAGATLVTGLFWLGWLIVLASTFMISHFELFGLTQVYAAWRQRAVAETGFVTPFLYRYVRHPIYLGFIVAFWAAATMSAGHLLFAGVATLYILVGIRLEERDLLALLGQRYARYRAEVGMLMPRLRIGRSAVRDERTLRG</sequence>
<evidence type="ECO:0000313" key="13">
    <source>
        <dbReference type="EMBL" id="GJD53904.1"/>
    </source>
</evidence>
<evidence type="ECO:0000256" key="6">
    <source>
        <dbReference type="ARBA" id="ARBA00022679"/>
    </source>
</evidence>
<feature type="transmembrane region" description="Helical" evidence="12">
    <location>
        <begin position="82"/>
        <end position="101"/>
    </location>
</feature>
<evidence type="ECO:0000256" key="1">
    <source>
        <dbReference type="ARBA" id="ARBA00002096"/>
    </source>
</evidence>
<dbReference type="InterPro" id="IPR054700">
    <property type="entry name" value="MddA"/>
</dbReference>
<proteinExistence type="inferred from homology"/>
<feature type="transmembrane region" description="Helical" evidence="12">
    <location>
        <begin position="41"/>
        <end position="61"/>
    </location>
</feature>
<comment type="catalytic activity">
    <reaction evidence="11">
        <text>methanethiol + S-adenosyl-L-methionine = dimethyl sulfide + S-adenosyl-L-homocysteine + H(+)</text>
        <dbReference type="Rhea" id="RHEA:50428"/>
        <dbReference type="ChEBI" id="CHEBI:15378"/>
        <dbReference type="ChEBI" id="CHEBI:16007"/>
        <dbReference type="ChEBI" id="CHEBI:17437"/>
        <dbReference type="ChEBI" id="CHEBI:57856"/>
        <dbReference type="ChEBI" id="CHEBI:59789"/>
        <dbReference type="EC" id="2.1.1.334"/>
    </reaction>
</comment>
<dbReference type="EC" id="2.1.1.334" evidence="4"/>
<reference evidence="13" key="1">
    <citation type="journal article" date="2021" name="Front. Microbiol.">
        <title>Comprehensive Comparative Genomics and Phenotyping of Methylobacterium Species.</title>
        <authorList>
            <person name="Alessa O."/>
            <person name="Ogura Y."/>
            <person name="Fujitani Y."/>
            <person name="Takami H."/>
            <person name="Hayashi T."/>
            <person name="Sahin N."/>
            <person name="Tani A."/>
        </authorList>
    </citation>
    <scope>NUCLEOTIDE SEQUENCE</scope>
    <source>
        <strain evidence="13">KCTC 52305</strain>
    </source>
</reference>
<keyword evidence="7" id="KW-0949">S-adenosyl-L-methionine</keyword>
<dbReference type="InterPro" id="IPR007269">
    <property type="entry name" value="ICMT_MeTrfase"/>
</dbReference>
<evidence type="ECO:0000256" key="8">
    <source>
        <dbReference type="ARBA" id="ARBA00022692"/>
    </source>
</evidence>
<feature type="transmembrane region" description="Helical" evidence="12">
    <location>
        <begin position="178"/>
        <end position="209"/>
    </location>
</feature>
<evidence type="ECO:0000256" key="3">
    <source>
        <dbReference type="ARBA" id="ARBA00010631"/>
    </source>
</evidence>
<dbReference type="RefSeq" id="WP_128564279.1">
    <property type="nucleotide sequence ID" value="NZ_BPQH01000041.1"/>
</dbReference>
<evidence type="ECO:0000313" key="14">
    <source>
        <dbReference type="Proteomes" id="UP001055167"/>
    </source>
</evidence>
<dbReference type="Gene3D" id="1.20.120.1630">
    <property type="match status" value="1"/>
</dbReference>
<comment type="caution">
    <text evidence="13">The sequence shown here is derived from an EMBL/GenBank/DDBJ whole genome shotgun (WGS) entry which is preliminary data.</text>
</comment>
<dbReference type="InterPro" id="IPR033580">
    <property type="entry name" value="Nurim-like"/>
</dbReference>
<dbReference type="PANTHER" id="PTHR31040">
    <property type="entry name" value="NURIM"/>
    <property type="match status" value="1"/>
</dbReference>
<organism evidence="13 14">
    <name type="scientific">Methylobacterium crusticola</name>
    <dbReference type="NCBI Taxonomy" id="1697972"/>
    <lineage>
        <taxon>Bacteria</taxon>
        <taxon>Pseudomonadati</taxon>
        <taxon>Pseudomonadota</taxon>
        <taxon>Alphaproteobacteria</taxon>
        <taxon>Hyphomicrobiales</taxon>
        <taxon>Methylobacteriaceae</taxon>
        <taxon>Methylobacterium</taxon>
    </lineage>
</organism>
<comment type="function">
    <text evidence="1">Catalyzes the methylation of methanethiol (MeSH) to yield dimethylsulphide (DMS).</text>
</comment>
<dbReference type="PANTHER" id="PTHR31040:SF1">
    <property type="entry name" value="NURIM"/>
    <property type="match status" value="1"/>
</dbReference>
<name>A0ABQ4R9X4_9HYPH</name>
<dbReference type="NCBIfam" id="NF045656">
    <property type="entry name" value="MeththiolMtaseMddA"/>
    <property type="match status" value="1"/>
</dbReference>
<evidence type="ECO:0000256" key="9">
    <source>
        <dbReference type="ARBA" id="ARBA00022989"/>
    </source>
</evidence>
<protein>
    <recommendedName>
        <fullName evidence="4">methanethiol S-methyltransferase</fullName>
        <ecNumber evidence="4">2.1.1.334</ecNumber>
    </recommendedName>
</protein>
<keyword evidence="9 12" id="KW-1133">Transmembrane helix</keyword>
<gene>
    <name evidence="13" type="primary">mddA</name>
    <name evidence="13" type="ORF">OPKNFCMD_6683</name>
</gene>
<keyword evidence="5" id="KW-0489">Methyltransferase</keyword>
<dbReference type="Pfam" id="PF04140">
    <property type="entry name" value="ICMT"/>
    <property type="match status" value="1"/>
</dbReference>
<evidence type="ECO:0000256" key="4">
    <source>
        <dbReference type="ARBA" id="ARBA00012149"/>
    </source>
</evidence>
<evidence type="ECO:0000256" key="5">
    <source>
        <dbReference type="ARBA" id="ARBA00022603"/>
    </source>
</evidence>
<reference evidence="13" key="2">
    <citation type="submission" date="2021-08" db="EMBL/GenBank/DDBJ databases">
        <authorList>
            <person name="Tani A."/>
            <person name="Ola A."/>
            <person name="Ogura Y."/>
            <person name="Katsura K."/>
            <person name="Hayashi T."/>
        </authorList>
    </citation>
    <scope>NUCLEOTIDE SEQUENCE</scope>
    <source>
        <strain evidence="13">KCTC 52305</strain>
    </source>
</reference>
<comment type="similarity">
    <text evidence="3">Belongs to the nurim family.</text>
</comment>